<protein>
    <submittedName>
        <fullName evidence="2">Putative transposase</fullName>
    </submittedName>
</protein>
<proteinExistence type="predicted"/>
<dbReference type="PANTHER" id="PTHR36966">
    <property type="entry name" value="REP-ASSOCIATED TYROSINE TRANSPOSASE"/>
    <property type="match status" value="1"/>
</dbReference>
<keyword evidence="3" id="KW-1185">Reference proteome</keyword>
<dbReference type="SMART" id="SM01321">
    <property type="entry name" value="Y1_Tnp"/>
    <property type="match status" value="1"/>
</dbReference>
<dbReference type="PANTHER" id="PTHR36966:SF1">
    <property type="entry name" value="REP-ASSOCIATED TYROSINE TRANSPOSASE"/>
    <property type="match status" value="1"/>
</dbReference>
<dbReference type="Gene3D" id="3.30.70.1290">
    <property type="entry name" value="Transposase IS200-like"/>
    <property type="match status" value="1"/>
</dbReference>
<dbReference type="SUPFAM" id="SSF143422">
    <property type="entry name" value="Transposase IS200-like"/>
    <property type="match status" value="1"/>
</dbReference>
<feature type="domain" description="Transposase IS200-like" evidence="1">
    <location>
        <begin position="9"/>
        <end position="132"/>
    </location>
</feature>
<organism evidence="2 3">
    <name type="scientific">Pseudomonas straminea</name>
    <dbReference type="NCBI Taxonomy" id="47882"/>
    <lineage>
        <taxon>Bacteria</taxon>
        <taxon>Pseudomonadati</taxon>
        <taxon>Pseudomonadota</taxon>
        <taxon>Gammaproteobacteria</taxon>
        <taxon>Pseudomonadales</taxon>
        <taxon>Pseudomonadaceae</taxon>
        <taxon>Phytopseudomonas</taxon>
    </lineage>
</organism>
<dbReference type="InterPro" id="IPR052715">
    <property type="entry name" value="RAYT_transposase"/>
</dbReference>
<dbReference type="NCBIfam" id="NF047646">
    <property type="entry name" value="REP_Tyr_transpos"/>
    <property type="match status" value="1"/>
</dbReference>
<dbReference type="InterPro" id="IPR002686">
    <property type="entry name" value="Transposase_17"/>
</dbReference>
<dbReference type="AlphaFoldDB" id="A0A1I1UIE2"/>
<dbReference type="GO" id="GO:0006313">
    <property type="term" value="P:DNA transposition"/>
    <property type="evidence" value="ECO:0007669"/>
    <property type="project" value="InterPro"/>
</dbReference>
<sequence>MPNYRRARAPGATYFFTVNLRDRRSDLLIREIDLLRETVRATRARHPFHIDAWVVLPDHMHCLWTLPPGDADFALRWKIIKFAFTKRLPVTETRTANQQRRGERGIWQRRYWEHLIRDERDYRHHFDYIHINPLKHGHVERLEDWPYSSFHRAVAMGVYPASWCVEPERDDHNYGE</sequence>
<dbReference type="GO" id="GO:0043565">
    <property type="term" value="F:sequence-specific DNA binding"/>
    <property type="evidence" value="ECO:0007669"/>
    <property type="project" value="TreeGrafter"/>
</dbReference>
<gene>
    <name evidence="2" type="ORF">SAMN05216372_103370</name>
</gene>
<evidence type="ECO:0000313" key="3">
    <source>
        <dbReference type="Proteomes" id="UP000243950"/>
    </source>
</evidence>
<evidence type="ECO:0000259" key="1">
    <source>
        <dbReference type="SMART" id="SM01321"/>
    </source>
</evidence>
<dbReference type="RefSeq" id="WP_093503193.1">
    <property type="nucleotide sequence ID" value="NZ_BSSG01000004.1"/>
</dbReference>
<name>A0A1I1UIE2_PSEOC</name>
<dbReference type="InterPro" id="IPR036515">
    <property type="entry name" value="Transposase_17_sf"/>
</dbReference>
<accession>A0A1I1UIE2</accession>
<dbReference type="GO" id="GO:0004803">
    <property type="term" value="F:transposase activity"/>
    <property type="evidence" value="ECO:0007669"/>
    <property type="project" value="InterPro"/>
</dbReference>
<dbReference type="Proteomes" id="UP000243950">
    <property type="component" value="Unassembled WGS sequence"/>
</dbReference>
<evidence type="ECO:0000313" key="2">
    <source>
        <dbReference type="EMBL" id="SFD70497.1"/>
    </source>
</evidence>
<reference evidence="3" key="1">
    <citation type="submission" date="2016-10" db="EMBL/GenBank/DDBJ databases">
        <authorList>
            <person name="Varghese N."/>
            <person name="Submissions S."/>
        </authorList>
    </citation>
    <scope>NUCLEOTIDE SEQUENCE [LARGE SCALE GENOMIC DNA]</scope>
    <source>
        <strain evidence="3">JCM 2783</strain>
    </source>
</reference>
<dbReference type="EMBL" id="FOMO01000003">
    <property type="protein sequence ID" value="SFD70497.1"/>
    <property type="molecule type" value="Genomic_DNA"/>
</dbReference>